<sequence>MIMSYKKIAVAIDFSDQSKRAFHRAINIAIENDATLQLAHVVDTKSFGSIAAYDLKYAEKLKEKSVSDIENYKNEAKAAGVKNVEVFVGEGSTKTILTQLLDVDLIICGATGYNAIEKMLIGSVAERIVRQAKYDVLVVRS</sequence>
<comment type="caution">
    <text evidence="4">The sequence shown here is derived from an EMBL/GenBank/DDBJ whole genome shotgun (WGS) entry which is preliminary data.</text>
</comment>
<evidence type="ECO:0000313" key="4">
    <source>
        <dbReference type="EMBL" id="KGR78686.1"/>
    </source>
</evidence>
<dbReference type="PANTHER" id="PTHR46268">
    <property type="entry name" value="STRESS RESPONSE PROTEIN NHAX"/>
    <property type="match status" value="1"/>
</dbReference>
<feature type="domain" description="UspA" evidence="3">
    <location>
        <begin position="5"/>
        <end position="140"/>
    </location>
</feature>
<comment type="similarity">
    <text evidence="1 2">Belongs to the universal stress protein A family.</text>
</comment>
<dbReference type="Pfam" id="PF00582">
    <property type="entry name" value="Usp"/>
    <property type="match status" value="1"/>
</dbReference>
<dbReference type="InterPro" id="IPR006015">
    <property type="entry name" value="Universal_stress_UspA"/>
</dbReference>
<dbReference type="PRINTS" id="PR01438">
    <property type="entry name" value="UNVRSLSTRESS"/>
</dbReference>
<proteinExistence type="inferred from homology"/>
<dbReference type="Gene3D" id="3.40.50.620">
    <property type="entry name" value="HUPs"/>
    <property type="match status" value="1"/>
</dbReference>
<dbReference type="AlphaFoldDB" id="A0A0A3I1H2"/>
<keyword evidence="2" id="KW-0963">Cytoplasm</keyword>
<evidence type="ECO:0000256" key="2">
    <source>
        <dbReference type="PIRNR" id="PIRNR006276"/>
    </source>
</evidence>
<dbReference type="SUPFAM" id="SSF52402">
    <property type="entry name" value="Adenine nucleotide alpha hydrolases-like"/>
    <property type="match status" value="1"/>
</dbReference>
<dbReference type="PIRSF" id="PIRSF006276">
    <property type="entry name" value="UspA"/>
    <property type="match status" value="1"/>
</dbReference>
<accession>A0A0A3I1H2</accession>
<reference evidence="4 5" key="1">
    <citation type="submission" date="2014-02" db="EMBL/GenBank/DDBJ databases">
        <title>Draft genome sequence of Lysinibacillus manganicus DSM 26584T.</title>
        <authorList>
            <person name="Zhang F."/>
            <person name="Wang G."/>
            <person name="Zhang L."/>
        </authorList>
    </citation>
    <scope>NUCLEOTIDE SEQUENCE [LARGE SCALE GENOMIC DNA]</scope>
    <source>
        <strain evidence="4 5">DSM 26584</strain>
    </source>
</reference>
<dbReference type="InterPro" id="IPR014729">
    <property type="entry name" value="Rossmann-like_a/b/a_fold"/>
</dbReference>
<dbReference type="OrthoDB" id="9794782at2"/>
<organism evidence="4 5">
    <name type="scientific">Ureibacillus manganicus DSM 26584</name>
    <dbReference type="NCBI Taxonomy" id="1384049"/>
    <lineage>
        <taxon>Bacteria</taxon>
        <taxon>Bacillati</taxon>
        <taxon>Bacillota</taxon>
        <taxon>Bacilli</taxon>
        <taxon>Bacillales</taxon>
        <taxon>Caryophanaceae</taxon>
        <taxon>Ureibacillus</taxon>
    </lineage>
</organism>
<keyword evidence="5" id="KW-1185">Reference proteome</keyword>
<dbReference type="PANTHER" id="PTHR46268:SF6">
    <property type="entry name" value="UNIVERSAL STRESS PROTEIN UP12"/>
    <property type="match status" value="1"/>
</dbReference>
<comment type="subcellular location">
    <subcellularLocation>
        <location evidence="2">Cytoplasm</location>
    </subcellularLocation>
</comment>
<dbReference type="eggNOG" id="COG0589">
    <property type="taxonomic scope" value="Bacteria"/>
</dbReference>
<dbReference type="EMBL" id="JPVN01000010">
    <property type="protein sequence ID" value="KGR78686.1"/>
    <property type="molecule type" value="Genomic_DNA"/>
</dbReference>
<dbReference type="STRING" id="1384049.CD29_09925"/>
<dbReference type="CDD" id="cd00293">
    <property type="entry name" value="USP-like"/>
    <property type="match status" value="1"/>
</dbReference>
<gene>
    <name evidence="4" type="ORF">CD29_09925</name>
</gene>
<dbReference type="InterPro" id="IPR006016">
    <property type="entry name" value="UspA"/>
</dbReference>
<name>A0A0A3I1H2_9BACL</name>
<evidence type="ECO:0000256" key="1">
    <source>
        <dbReference type="ARBA" id="ARBA00008791"/>
    </source>
</evidence>
<dbReference type="Proteomes" id="UP000030416">
    <property type="component" value="Unassembled WGS sequence"/>
</dbReference>
<evidence type="ECO:0000313" key="5">
    <source>
        <dbReference type="Proteomes" id="UP000030416"/>
    </source>
</evidence>
<dbReference type="GO" id="GO:0005737">
    <property type="term" value="C:cytoplasm"/>
    <property type="evidence" value="ECO:0007669"/>
    <property type="project" value="UniProtKB-SubCell"/>
</dbReference>
<evidence type="ECO:0000259" key="3">
    <source>
        <dbReference type="Pfam" id="PF00582"/>
    </source>
</evidence>
<protein>
    <recommendedName>
        <fullName evidence="2">Universal stress protein</fullName>
    </recommendedName>
</protein>